<protein>
    <submittedName>
        <fullName evidence="1">Uncharacterized protein</fullName>
    </submittedName>
</protein>
<organism evidence="1 2">
    <name type="scientific">Brachionus plicatilis</name>
    <name type="common">Marine rotifer</name>
    <name type="synonym">Brachionus muelleri</name>
    <dbReference type="NCBI Taxonomy" id="10195"/>
    <lineage>
        <taxon>Eukaryota</taxon>
        <taxon>Metazoa</taxon>
        <taxon>Spiralia</taxon>
        <taxon>Gnathifera</taxon>
        <taxon>Rotifera</taxon>
        <taxon>Eurotatoria</taxon>
        <taxon>Monogononta</taxon>
        <taxon>Pseudotrocha</taxon>
        <taxon>Ploima</taxon>
        <taxon>Brachionidae</taxon>
        <taxon>Brachionus</taxon>
    </lineage>
</organism>
<accession>A0A3M7RDN5</accession>
<dbReference type="AlphaFoldDB" id="A0A3M7RDN5"/>
<evidence type="ECO:0000313" key="2">
    <source>
        <dbReference type="Proteomes" id="UP000276133"/>
    </source>
</evidence>
<dbReference type="EMBL" id="REGN01003642">
    <property type="protein sequence ID" value="RNA21581.1"/>
    <property type="molecule type" value="Genomic_DNA"/>
</dbReference>
<dbReference type="Proteomes" id="UP000276133">
    <property type="component" value="Unassembled WGS sequence"/>
</dbReference>
<comment type="caution">
    <text evidence="1">The sequence shown here is derived from an EMBL/GenBank/DDBJ whole genome shotgun (WGS) entry which is preliminary data.</text>
</comment>
<keyword evidence="2" id="KW-1185">Reference proteome</keyword>
<sequence length="96" mass="11613">MNNKQNNRKIINQERAFYFKGYLALINADPKFEHKNFEKNDFLTYSEENDLEFFDVETMMFILIPKQENSFYTIQKKNIIKQLRKNSLSAEMTTKM</sequence>
<reference evidence="1 2" key="1">
    <citation type="journal article" date="2018" name="Sci. Rep.">
        <title>Genomic signatures of local adaptation to the degree of environmental predictability in rotifers.</title>
        <authorList>
            <person name="Franch-Gras L."/>
            <person name="Hahn C."/>
            <person name="Garcia-Roger E.M."/>
            <person name="Carmona M.J."/>
            <person name="Serra M."/>
            <person name="Gomez A."/>
        </authorList>
    </citation>
    <scope>NUCLEOTIDE SEQUENCE [LARGE SCALE GENOMIC DNA]</scope>
    <source>
        <strain evidence="1">HYR1</strain>
    </source>
</reference>
<evidence type="ECO:0000313" key="1">
    <source>
        <dbReference type="EMBL" id="RNA21581.1"/>
    </source>
</evidence>
<gene>
    <name evidence="1" type="ORF">BpHYR1_024552</name>
</gene>
<name>A0A3M7RDN5_BRAPC</name>
<proteinExistence type="predicted"/>